<sequence>MACFLTKRIYYMPPISTNSEIIMLHNTIPNASIPETSLQAWMMLTWGNYHITINRFVSVFLNAFKDHGGTLGSLQVKTEIIPEEIDAIREEVKAKTLSEEIKEKIETEIAKEIKKIRKKIKTEIAPEKIETIRKNVETKIIPKQTREKIEESVFQEFKKNLKAEQNINPDEFIKNLKETSARLSNAITNQMPYDTFFGDLVAFQNQLQTIILYYRARGLDKVNFRYNPAYFSNKPTDYREEIEDLSDFVEQSFLFDGFGEEIAVSGKDNSVGDIIRAIQNSLDRDSLSPKI</sequence>
<gene>
    <name evidence="1" type="ORF">EP47_08685</name>
</gene>
<keyword evidence="2" id="KW-1185">Reference proteome</keyword>
<protein>
    <submittedName>
        <fullName evidence="1">Uncharacterized protein</fullName>
    </submittedName>
</protein>
<reference evidence="1 2" key="1">
    <citation type="submission" date="2014-05" db="EMBL/GenBank/DDBJ databases">
        <authorList>
            <person name="Rizzardi K."/>
            <person name="Winiecka-Krusnell J."/>
            <person name="Ramliden M."/>
            <person name="Alm E."/>
            <person name="Andersson S."/>
            <person name="Byfors S."/>
        </authorList>
    </citation>
    <scope>NUCLEOTIDE SEQUENCE [LARGE SCALE GENOMIC DNA]</scope>
    <source>
        <strain evidence="1 2">LEGN</strain>
    </source>
</reference>
<organism evidence="1 2">
    <name type="scientific">Legionella norrlandica</name>
    <dbReference type="NCBI Taxonomy" id="1498499"/>
    <lineage>
        <taxon>Bacteria</taxon>
        <taxon>Pseudomonadati</taxon>
        <taxon>Pseudomonadota</taxon>
        <taxon>Gammaproteobacteria</taxon>
        <taxon>Legionellales</taxon>
        <taxon>Legionellaceae</taxon>
        <taxon>Legionella</taxon>
    </lineage>
</organism>
<dbReference type="EMBL" id="JNCF01000007">
    <property type="protein sequence ID" value="KGP63965.1"/>
    <property type="molecule type" value="Genomic_DNA"/>
</dbReference>
<accession>A0A0A2SS92</accession>
<name>A0A0A2SS92_9GAMM</name>
<evidence type="ECO:0000313" key="2">
    <source>
        <dbReference type="Proteomes" id="UP000054422"/>
    </source>
</evidence>
<dbReference type="AlphaFoldDB" id="A0A0A2SS92"/>
<dbReference type="Proteomes" id="UP000054422">
    <property type="component" value="Unassembled WGS sequence"/>
</dbReference>
<comment type="caution">
    <text evidence="1">The sequence shown here is derived from an EMBL/GenBank/DDBJ whole genome shotgun (WGS) entry which is preliminary data.</text>
</comment>
<proteinExistence type="predicted"/>
<evidence type="ECO:0000313" key="1">
    <source>
        <dbReference type="EMBL" id="KGP63965.1"/>
    </source>
</evidence>